<dbReference type="PRINTS" id="PR00413">
    <property type="entry name" value="HADHALOGNASE"/>
</dbReference>
<dbReference type="AlphaFoldDB" id="A0A3G1KWP1"/>
<name>A0A3G1KWP1_FORW1</name>
<organism evidence="1 2">
    <name type="scientific">Formimonas warabiya</name>
    <dbReference type="NCBI Taxonomy" id="1761012"/>
    <lineage>
        <taxon>Bacteria</taxon>
        <taxon>Bacillati</taxon>
        <taxon>Bacillota</taxon>
        <taxon>Clostridia</taxon>
        <taxon>Eubacteriales</taxon>
        <taxon>Peptococcaceae</taxon>
        <taxon>Candidatus Formimonas</taxon>
    </lineage>
</organism>
<dbReference type="InterPro" id="IPR041492">
    <property type="entry name" value="HAD_2"/>
</dbReference>
<dbReference type="PANTHER" id="PTHR46191">
    <property type="match status" value="1"/>
</dbReference>
<dbReference type="Gene3D" id="3.40.50.1000">
    <property type="entry name" value="HAD superfamily/HAD-like"/>
    <property type="match status" value="1"/>
</dbReference>
<evidence type="ECO:0008006" key="3">
    <source>
        <dbReference type="Google" id="ProtNLM"/>
    </source>
</evidence>
<evidence type="ECO:0000313" key="2">
    <source>
        <dbReference type="Proteomes" id="UP000323521"/>
    </source>
</evidence>
<dbReference type="EMBL" id="CP017634">
    <property type="protein sequence ID" value="ATW26894.1"/>
    <property type="molecule type" value="Genomic_DNA"/>
</dbReference>
<protein>
    <recommendedName>
        <fullName evidence="3">HAD family hydrolase</fullName>
    </recommendedName>
</protein>
<dbReference type="InterPro" id="IPR023198">
    <property type="entry name" value="PGP-like_dom2"/>
</dbReference>
<dbReference type="Pfam" id="PF13419">
    <property type="entry name" value="HAD_2"/>
    <property type="match status" value="1"/>
</dbReference>
<dbReference type="SFLD" id="SFLDS00003">
    <property type="entry name" value="Haloacid_Dehalogenase"/>
    <property type="match status" value="1"/>
</dbReference>
<sequence length="242" mass="28196">MGDFQWIFFDCMETLVDLTQLPAQKDYALWAFQGSGREDFWEGFEEFFCHYQLVKKTMGEEFPQFQEHEISRGFERVIRLKAPDAPGARISAIRDGLCRNFWTNYVAKCYVQDEVKMVLRQLVQDYQLGVVSNFTVMNGIEELLKKNGIDQYFRFVITSVKEGWRKPHPRIYQAALERARVAPESVLFVGDDFECDYAGPGRLGFRTLLLDRSDRFLHVPARVRNFPELLALAKPGEKGRML</sequence>
<dbReference type="SFLD" id="SFLDG01129">
    <property type="entry name" value="C1.5:_HAD__Beta-PGM__Phosphata"/>
    <property type="match status" value="1"/>
</dbReference>
<dbReference type="InterPro" id="IPR036412">
    <property type="entry name" value="HAD-like_sf"/>
</dbReference>
<dbReference type="InterPro" id="IPR051828">
    <property type="entry name" value="HAD-like_hydrolase_domain"/>
</dbReference>
<dbReference type="PANTHER" id="PTHR46191:SF2">
    <property type="entry name" value="HALOACID DEHALOGENASE-LIKE HYDROLASE DOMAIN-CONTAINING PROTEIN 3"/>
    <property type="match status" value="1"/>
</dbReference>
<dbReference type="SUPFAM" id="SSF56784">
    <property type="entry name" value="HAD-like"/>
    <property type="match status" value="1"/>
</dbReference>
<dbReference type="Gene3D" id="1.10.150.240">
    <property type="entry name" value="Putative phosphatase, domain 2"/>
    <property type="match status" value="1"/>
</dbReference>
<reference evidence="1 2" key="1">
    <citation type="submission" date="2016-10" db="EMBL/GenBank/DDBJ databases">
        <title>Complete Genome Sequence of Peptococcaceae strain DCMF.</title>
        <authorList>
            <person name="Edwards R.J."/>
            <person name="Holland S.I."/>
            <person name="Deshpande N.P."/>
            <person name="Wong Y.K."/>
            <person name="Ertan H."/>
            <person name="Manefield M."/>
            <person name="Russell T.L."/>
            <person name="Lee M.J."/>
        </authorList>
    </citation>
    <scope>NUCLEOTIDE SEQUENCE [LARGE SCALE GENOMIC DNA]</scope>
    <source>
        <strain evidence="1 2">DCMF</strain>
    </source>
</reference>
<keyword evidence="2" id="KW-1185">Reference proteome</keyword>
<proteinExistence type="predicted"/>
<gene>
    <name evidence="1" type="ORF">DCMF_20920</name>
</gene>
<dbReference type="KEGG" id="fwa:DCMF_20920"/>
<dbReference type="RefSeq" id="WP_214658788.1">
    <property type="nucleotide sequence ID" value="NZ_CP017634.1"/>
</dbReference>
<dbReference type="InterPro" id="IPR023214">
    <property type="entry name" value="HAD_sf"/>
</dbReference>
<dbReference type="NCBIfam" id="TIGR01549">
    <property type="entry name" value="HAD-SF-IA-v1"/>
    <property type="match status" value="1"/>
</dbReference>
<accession>A0A3G1KWP1</accession>
<dbReference type="Proteomes" id="UP000323521">
    <property type="component" value="Chromosome"/>
</dbReference>
<evidence type="ECO:0000313" key="1">
    <source>
        <dbReference type="EMBL" id="ATW26894.1"/>
    </source>
</evidence>
<dbReference type="InterPro" id="IPR006439">
    <property type="entry name" value="HAD-SF_hydro_IA"/>
</dbReference>